<dbReference type="RefSeq" id="XP_037214402.1">
    <property type="nucleotide sequence ID" value="XM_037369196.1"/>
</dbReference>
<dbReference type="EMBL" id="JACAZF010000013">
    <property type="protein sequence ID" value="KAF7291280.1"/>
    <property type="molecule type" value="Genomic_DNA"/>
</dbReference>
<accession>A0A8H6S4R0</accession>
<dbReference type="OrthoDB" id="2897505at2759"/>
<keyword evidence="2" id="KW-1185">Reference proteome</keyword>
<dbReference type="GeneID" id="59351712"/>
<organism evidence="1 2">
    <name type="scientific">Mycena indigotica</name>
    <dbReference type="NCBI Taxonomy" id="2126181"/>
    <lineage>
        <taxon>Eukaryota</taxon>
        <taxon>Fungi</taxon>
        <taxon>Dikarya</taxon>
        <taxon>Basidiomycota</taxon>
        <taxon>Agaricomycotina</taxon>
        <taxon>Agaricomycetes</taxon>
        <taxon>Agaricomycetidae</taxon>
        <taxon>Agaricales</taxon>
        <taxon>Marasmiineae</taxon>
        <taxon>Mycenaceae</taxon>
        <taxon>Mycena</taxon>
    </lineage>
</organism>
<gene>
    <name evidence="1" type="ORF">MIND_01271800</name>
</gene>
<protein>
    <submittedName>
        <fullName evidence="1">Uncharacterized protein</fullName>
    </submittedName>
</protein>
<comment type="caution">
    <text evidence="1">The sequence shown here is derived from an EMBL/GenBank/DDBJ whole genome shotgun (WGS) entry which is preliminary data.</text>
</comment>
<dbReference type="Proteomes" id="UP000636479">
    <property type="component" value="Unassembled WGS sequence"/>
</dbReference>
<reference evidence="1" key="1">
    <citation type="submission" date="2020-05" db="EMBL/GenBank/DDBJ databases">
        <title>Mycena genomes resolve the evolution of fungal bioluminescence.</title>
        <authorList>
            <person name="Tsai I.J."/>
        </authorList>
    </citation>
    <scope>NUCLEOTIDE SEQUENCE</scope>
    <source>
        <strain evidence="1">171206Taipei</strain>
    </source>
</reference>
<proteinExistence type="predicted"/>
<sequence length="304" mass="34583">MTDNPPRLPPELERAIFELVAEVYPRTRSSLAHVAARVRTWIEPWLYRTLILRDKLTSERLLSLSHSKPADFFRHSVRRIIIGRKAYRPADILALAPDTTHIAIGTTVDFGPIFAAFGRLRHVHTVSMDSTTMSLANMAHPVLPVWATLTHLELINQWAFQDSNIFTFVVGLPALTHLALFNPDWMNTQRLLEDSNAKLCALVIQCHREADGYSIARNVVPLILNDPRVVVCQRIRWDEGAREGLNFWMIADAFLKQKQNGEVDGALMRLALASNLRLFLLQPLFFLPDDRDMPEKGKSESESD</sequence>
<dbReference type="AlphaFoldDB" id="A0A8H6S4R0"/>
<evidence type="ECO:0000313" key="2">
    <source>
        <dbReference type="Proteomes" id="UP000636479"/>
    </source>
</evidence>
<evidence type="ECO:0000313" key="1">
    <source>
        <dbReference type="EMBL" id="KAF7291280.1"/>
    </source>
</evidence>
<name>A0A8H6S4R0_9AGAR</name>